<proteinExistence type="predicted"/>
<dbReference type="EMBL" id="JABFDB010000041">
    <property type="protein sequence ID" value="NYZ24511.1"/>
    <property type="molecule type" value="Genomic_DNA"/>
</dbReference>
<accession>A0ABX2TJU7</accession>
<evidence type="ECO:0000313" key="1">
    <source>
        <dbReference type="EMBL" id="NYZ24511.1"/>
    </source>
</evidence>
<sequence length="145" mass="16312">MVAYSFRPNFVDMILAGLEPGEELPGMKRQTIRAHRFRGRHARPGEAIQLYAGMRTKHCRLLGVAECTSVERVLLRLDAPGGVTIHGGDAPTVRRIGADEPELLDQFAQRDGFPRGWAELLEFWAREHPDTGHFAGVLIRWRPTS</sequence>
<name>A0ABX2TJU7_9PROT</name>
<organism evidence="1 2">
    <name type="scientific">Azospirillum oleiclasticum</name>
    <dbReference type="NCBI Taxonomy" id="2735135"/>
    <lineage>
        <taxon>Bacteria</taxon>
        <taxon>Pseudomonadati</taxon>
        <taxon>Pseudomonadota</taxon>
        <taxon>Alphaproteobacteria</taxon>
        <taxon>Rhodospirillales</taxon>
        <taxon>Azospirillaceae</taxon>
        <taxon>Azospirillum</taxon>
    </lineage>
</organism>
<reference evidence="1 2" key="1">
    <citation type="submission" date="2020-05" db="EMBL/GenBank/DDBJ databases">
        <title>Azospirillum oleiclasticum sp. nov, a nitrogen-fixing and heavy crude oil-emulsifying bacterium isolated from the crude oil of Yumen Oilfield.</title>
        <authorList>
            <person name="Wu D."/>
            <person name="Cai M."/>
            <person name="Zhang X."/>
        </authorList>
    </citation>
    <scope>NUCLEOTIDE SEQUENCE [LARGE SCALE GENOMIC DNA]</scope>
    <source>
        <strain evidence="1 2">ROY-1-1-2</strain>
    </source>
</reference>
<dbReference type="Proteomes" id="UP000584642">
    <property type="component" value="Unassembled WGS sequence"/>
</dbReference>
<keyword evidence="2" id="KW-1185">Reference proteome</keyword>
<evidence type="ECO:0008006" key="3">
    <source>
        <dbReference type="Google" id="ProtNLM"/>
    </source>
</evidence>
<evidence type="ECO:0000313" key="2">
    <source>
        <dbReference type="Proteomes" id="UP000584642"/>
    </source>
</evidence>
<protein>
    <recommendedName>
        <fullName evidence="3">ASCH domain-containing protein</fullName>
    </recommendedName>
</protein>
<gene>
    <name evidence="1" type="ORF">HND93_32815</name>
</gene>
<comment type="caution">
    <text evidence="1">The sequence shown here is derived from an EMBL/GenBank/DDBJ whole genome shotgun (WGS) entry which is preliminary data.</text>
</comment>
<dbReference type="RefSeq" id="WP_180286289.1">
    <property type="nucleotide sequence ID" value="NZ_JABFDB010000041.1"/>
</dbReference>